<dbReference type="EMBL" id="SGXF01000002">
    <property type="protein sequence ID" value="RZT01147.1"/>
    <property type="molecule type" value="Genomic_DNA"/>
</dbReference>
<evidence type="ECO:0000256" key="1">
    <source>
        <dbReference type="ARBA" id="ARBA00003238"/>
    </source>
</evidence>
<name>A0A4Q7PLC0_9FIRM</name>
<dbReference type="Gene3D" id="2.20.28.50">
    <property type="entry name" value="degv family protein"/>
    <property type="match status" value="1"/>
</dbReference>
<gene>
    <name evidence="3" type="ORF">EV209_1588</name>
</gene>
<dbReference type="Gene3D" id="3.40.50.10440">
    <property type="entry name" value="Dihydroxyacetone kinase, domain 1"/>
    <property type="match status" value="1"/>
</dbReference>
<dbReference type="SUPFAM" id="SSF82549">
    <property type="entry name" value="DAK1/DegV-like"/>
    <property type="match status" value="1"/>
</dbReference>
<dbReference type="PANTHER" id="PTHR33434">
    <property type="entry name" value="DEGV DOMAIN-CONTAINING PROTEIN DR_1986-RELATED"/>
    <property type="match status" value="1"/>
</dbReference>
<dbReference type="NCBIfam" id="TIGR00762">
    <property type="entry name" value="DegV"/>
    <property type="match status" value="1"/>
</dbReference>
<dbReference type="InterPro" id="IPR050270">
    <property type="entry name" value="DegV_domain_contain"/>
</dbReference>
<dbReference type="InterPro" id="IPR043168">
    <property type="entry name" value="DegV_C"/>
</dbReference>
<comment type="caution">
    <text evidence="3">The sequence shown here is derived from an EMBL/GenBank/DDBJ whole genome shotgun (WGS) entry which is preliminary data.</text>
</comment>
<dbReference type="InterPro" id="IPR003797">
    <property type="entry name" value="DegV"/>
</dbReference>
<dbReference type="OrthoDB" id="9780660at2"/>
<dbReference type="Gene3D" id="3.30.1180.10">
    <property type="match status" value="1"/>
</dbReference>
<dbReference type="GO" id="GO:0008289">
    <property type="term" value="F:lipid binding"/>
    <property type="evidence" value="ECO:0007669"/>
    <property type="project" value="UniProtKB-KW"/>
</dbReference>
<sequence length="289" mass="32115">MSNYVITTDSACDLPQEYLKKHNIYAQSLFYQLGEDVYGGTKELSPSDFYNKMREGQMPTTMAINPEELREGLHPILEQGLDIIHLAFSSGLSSSYQNAVISAEDLREEFPDRKITVIDTKCASLGQGLLVHKAVMAKEAGKSYQETVSHVQMILPHLCHVFTVDDLFNLYRGGRVSKTVAVLGTIVNVKPVLHVDDDGHLIPLSKVRGRKKSLTALVDLMESKIKGYEDENNTVFISHGDCMEDAEYVANQVRERFGIQDILIHYVSPTIGAHSGPGTLALFFVGNPR</sequence>
<reference evidence="3 4" key="1">
    <citation type="submission" date="2019-02" db="EMBL/GenBank/DDBJ databases">
        <title>Genomic Encyclopedia of Type Strains, Phase IV (KMG-IV): sequencing the most valuable type-strain genomes for metagenomic binning, comparative biology and taxonomic classification.</title>
        <authorList>
            <person name="Goeker M."/>
        </authorList>
    </citation>
    <scope>NUCLEOTIDE SEQUENCE [LARGE SCALE GENOMIC DNA]</scope>
    <source>
        <strain evidence="3 4">DSM 29486</strain>
    </source>
</reference>
<evidence type="ECO:0000256" key="2">
    <source>
        <dbReference type="ARBA" id="ARBA00023121"/>
    </source>
</evidence>
<dbReference type="Proteomes" id="UP000292927">
    <property type="component" value="Unassembled WGS sequence"/>
</dbReference>
<dbReference type="PANTHER" id="PTHR33434:SF3">
    <property type="entry name" value="DEGV DOMAIN-CONTAINING PROTEIN YITS"/>
    <property type="match status" value="1"/>
</dbReference>
<proteinExistence type="predicted"/>
<evidence type="ECO:0000313" key="3">
    <source>
        <dbReference type="EMBL" id="RZT01147.1"/>
    </source>
</evidence>
<organism evidence="3 4">
    <name type="scientific">Cuneatibacter caecimuris</name>
    <dbReference type="NCBI Taxonomy" id="1796618"/>
    <lineage>
        <taxon>Bacteria</taxon>
        <taxon>Bacillati</taxon>
        <taxon>Bacillota</taxon>
        <taxon>Clostridia</taxon>
        <taxon>Lachnospirales</taxon>
        <taxon>Lachnospiraceae</taxon>
        <taxon>Cuneatibacter</taxon>
    </lineage>
</organism>
<keyword evidence="4" id="KW-1185">Reference proteome</keyword>
<comment type="function">
    <text evidence="1">May bind long-chain fatty acids, such as palmitate, and may play a role in lipid transport or fatty acid metabolism.</text>
</comment>
<accession>A0A4Q7PLC0</accession>
<dbReference type="Pfam" id="PF02645">
    <property type="entry name" value="DegV"/>
    <property type="match status" value="1"/>
</dbReference>
<dbReference type="PROSITE" id="PS51482">
    <property type="entry name" value="DEGV"/>
    <property type="match status" value="1"/>
</dbReference>
<evidence type="ECO:0000313" key="4">
    <source>
        <dbReference type="Proteomes" id="UP000292927"/>
    </source>
</evidence>
<keyword evidence="2" id="KW-0446">Lipid-binding</keyword>
<protein>
    <submittedName>
        <fullName evidence="3">DegV family protein with EDD domain</fullName>
    </submittedName>
</protein>
<dbReference type="RefSeq" id="WP_130434771.1">
    <property type="nucleotide sequence ID" value="NZ_SGXF01000002.1"/>
</dbReference>
<dbReference type="AlphaFoldDB" id="A0A4Q7PLC0"/>